<name>B0TDF3_HELMI</name>
<dbReference type="EMBL" id="CP000930">
    <property type="protein sequence ID" value="ABZ84194.1"/>
    <property type="molecule type" value="Genomic_DNA"/>
</dbReference>
<dbReference type="AlphaFoldDB" id="B0TDF3"/>
<proteinExistence type="predicted"/>
<evidence type="ECO:0000313" key="2">
    <source>
        <dbReference type="Proteomes" id="UP000008550"/>
    </source>
</evidence>
<sequence length="48" mass="5529">MPKSSFTKHFYQLWSNADKIDELIFEQLLYIIQGMAAAESYSNRQSAG</sequence>
<gene>
    <name evidence="1" type="ORF">HM1_1624</name>
</gene>
<organism evidence="1 2">
    <name type="scientific">Heliobacterium modesticaldum (strain ATCC 51547 / Ice1)</name>
    <dbReference type="NCBI Taxonomy" id="498761"/>
    <lineage>
        <taxon>Bacteria</taxon>
        <taxon>Bacillati</taxon>
        <taxon>Bacillota</taxon>
        <taxon>Clostridia</taxon>
        <taxon>Eubacteriales</taxon>
        <taxon>Heliobacteriaceae</taxon>
        <taxon>Heliomicrobium</taxon>
    </lineage>
</organism>
<accession>B0TDF3</accession>
<protein>
    <submittedName>
        <fullName evidence="1">Uncharacterized protein</fullName>
    </submittedName>
</protein>
<reference evidence="1 2" key="1">
    <citation type="journal article" date="2008" name="J. Bacteriol.">
        <title>The genome of Heliobacterium modesticaldum, a phototrophic representative of the Firmicutes containing the simplest photosynthetic apparatus.</title>
        <authorList>
            <person name="Sattley W.M."/>
            <person name="Madigan M.T."/>
            <person name="Swingley W.D."/>
            <person name="Cheung P.C."/>
            <person name="Clocksin K.M."/>
            <person name="Conrad A.L."/>
            <person name="Dejesa L.C."/>
            <person name="Honchak B.M."/>
            <person name="Jung D.O."/>
            <person name="Karbach L.E."/>
            <person name="Kurdoglu A."/>
            <person name="Lahiri S."/>
            <person name="Mastrian S.D."/>
            <person name="Page L.E."/>
            <person name="Taylor H.L."/>
            <person name="Wang Z.T."/>
            <person name="Raymond J."/>
            <person name="Chen M."/>
            <person name="Blankenship R.E."/>
            <person name="Touchman J.W."/>
        </authorList>
    </citation>
    <scope>NUCLEOTIDE SEQUENCE [LARGE SCALE GENOMIC DNA]</scope>
    <source>
        <strain evidence="2">ATCC 51547 / Ice1</strain>
    </source>
</reference>
<dbReference type="STRING" id="498761.HM1_1624"/>
<dbReference type="KEGG" id="hmo:HM1_1624"/>
<keyword evidence="2" id="KW-1185">Reference proteome</keyword>
<dbReference type="HOGENOM" id="CLU_3153566_0_0_9"/>
<dbReference type="Proteomes" id="UP000008550">
    <property type="component" value="Chromosome"/>
</dbReference>
<evidence type="ECO:0000313" key="1">
    <source>
        <dbReference type="EMBL" id="ABZ84194.1"/>
    </source>
</evidence>